<dbReference type="GO" id="GO:0005829">
    <property type="term" value="C:cytosol"/>
    <property type="evidence" value="ECO:0007669"/>
    <property type="project" value="TreeGrafter"/>
</dbReference>
<dbReference type="InterPro" id="IPR050217">
    <property type="entry name" value="Peroxiredoxin"/>
</dbReference>
<keyword evidence="7" id="KW-0575">Peroxidase</keyword>
<evidence type="ECO:0000256" key="5">
    <source>
        <dbReference type="ARBA" id="ARBA00017462"/>
    </source>
</evidence>
<keyword evidence="9" id="KW-0560">Oxidoreductase</keyword>
<feature type="domain" description="Thioredoxin" evidence="15">
    <location>
        <begin position="3"/>
        <end position="161"/>
    </location>
</feature>
<feature type="active site" description="Cysteine sulfenic acid (-SOH) intermediate; for peroxidase activity" evidence="14">
    <location>
        <position position="48"/>
    </location>
</feature>
<keyword evidence="8" id="KW-0049">Antioxidant</keyword>
<evidence type="ECO:0000256" key="1">
    <source>
        <dbReference type="ARBA" id="ARBA00004496"/>
    </source>
</evidence>
<accession>A0A179D6D9</accession>
<evidence type="ECO:0000256" key="8">
    <source>
        <dbReference type="ARBA" id="ARBA00022862"/>
    </source>
</evidence>
<dbReference type="GO" id="GO:0042744">
    <property type="term" value="P:hydrogen peroxide catabolic process"/>
    <property type="evidence" value="ECO:0007669"/>
    <property type="project" value="TreeGrafter"/>
</dbReference>
<dbReference type="PANTHER" id="PTHR10681">
    <property type="entry name" value="THIOREDOXIN PEROXIDASE"/>
    <property type="match status" value="1"/>
</dbReference>
<evidence type="ECO:0000256" key="10">
    <source>
        <dbReference type="ARBA" id="ARBA00023157"/>
    </source>
</evidence>
<dbReference type="PANTHER" id="PTHR10681:SF121">
    <property type="entry name" value="ALKYL HYDROPEROXIDE REDUCTASE C"/>
    <property type="match status" value="1"/>
</dbReference>
<proteinExistence type="inferred from homology"/>
<dbReference type="Pfam" id="PF00578">
    <property type="entry name" value="AhpC-TSA"/>
    <property type="match status" value="1"/>
</dbReference>
<dbReference type="CDD" id="cd03015">
    <property type="entry name" value="PRX_Typ2cys"/>
    <property type="match status" value="1"/>
</dbReference>
<evidence type="ECO:0000256" key="6">
    <source>
        <dbReference type="ARBA" id="ARBA00022490"/>
    </source>
</evidence>
<comment type="caution">
    <text evidence="16">The sequence shown here is derived from an EMBL/GenBank/DDBJ whole genome shotgun (WGS) entry which is preliminary data.</text>
</comment>
<evidence type="ECO:0000256" key="3">
    <source>
        <dbReference type="ARBA" id="ARBA00011654"/>
    </source>
</evidence>
<evidence type="ECO:0000256" key="12">
    <source>
        <dbReference type="ARBA" id="ARBA00032077"/>
    </source>
</evidence>
<dbReference type="EC" id="1.11.1.26" evidence="4"/>
<keyword evidence="17" id="KW-1185">Reference proteome</keyword>
<sequence>MCIRPGLVAPDFEAQAYADGQIKTLKLSDFRGKWVLLVFYPADFTFVCPTELVAIAKKYQDLKNMNVEVLGISIDTPFVHKVWQEMELSKMIEGGIPYPLVSDPAGKIGQLYGVYDEKAGINLRGTFLIDPDGVIQFMDILNAPVGRNADELVRRIKAFQHVRETGGAEVCPAHWEPGKPTLKPGAELAGKVYETWKAELID</sequence>
<dbReference type="GO" id="GO:0102039">
    <property type="term" value="F:NADH-dependent peroxiredoxin activity"/>
    <property type="evidence" value="ECO:0007669"/>
    <property type="project" value="UniProtKB-EC"/>
</dbReference>
<keyword evidence="10" id="KW-1015">Disulfide bond</keyword>
<evidence type="ECO:0000256" key="11">
    <source>
        <dbReference type="ARBA" id="ARBA00023284"/>
    </source>
</evidence>
<evidence type="ECO:0000256" key="7">
    <source>
        <dbReference type="ARBA" id="ARBA00022559"/>
    </source>
</evidence>
<dbReference type="GO" id="GO:0045454">
    <property type="term" value="P:cell redox homeostasis"/>
    <property type="evidence" value="ECO:0007669"/>
    <property type="project" value="TreeGrafter"/>
</dbReference>
<dbReference type="RefSeq" id="WP_084270879.1">
    <property type="nucleotide sequence ID" value="NZ_LWLG01000001.1"/>
</dbReference>
<evidence type="ECO:0000256" key="4">
    <source>
        <dbReference type="ARBA" id="ARBA00013021"/>
    </source>
</evidence>
<dbReference type="Pfam" id="PF10417">
    <property type="entry name" value="1-cysPrx_C"/>
    <property type="match status" value="1"/>
</dbReference>
<dbReference type="InterPro" id="IPR036249">
    <property type="entry name" value="Thioredoxin-like_sf"/>
</dbReference>
<comment type="subcellular location">
    <subcellularLocation>
        <location evidence="1">Cytoplasm</location>
    </subcellularLocation>
</comment>
<dbReference type="AlphaFoldDB" id="A0A179D6D9"/>
<evidence type="ECO:0000256" key="13">
    <source>
        <dbReference type="ARBA" id="ARBA00047572"/>
    </source>
</evidence>
<dbReference type="FunFam" id="3.40.30.10:FF:000002">
    <property type="entry name" value="Alkyl hydroperoxide reductase C"/>
    <property type="match status" value="1"/>
</dbReference>
<dbReference type="PATRIC" id="fig|999894.6.peg.194"/>
<evidence type="ECO:0000259" key="15">
    <source>
        <dbReference type="PROSITE" id="PS51352"/>
    </source>
</evidence>
<dbReference type="PROSITE" id="PS51352">
    <property type="entry name" value="THIOREDOXIN_2"/>
    <property type="match status" value="1"/>
</dbReference>
<dbReference type="GO" id="GO:0008379">
    <property type="term" value="F:thioredoxin peroxidase activity"/>
    <property type="evidence" value="ECO:0007669"/>
    <property type="project" value="TreeGrafter"/>
</dbReference>
<evidence type="ECO:0000256" key="14">
    <source>
        <dbReference type="PIRSR" id="PIRSR000239-1"/>
    </source>
</evidence>
<dbReference type="NCBIfam" id="NF040737">
    <property type="entry name" value="peroxi_PrxU"/>
    <property type="match status" value="1"/>
</dbReference>
<evidence type="ECO:0000256" key="2">
    <source>
        <dbReference type="ARBA" id="ARBA00009796"/>
    </source>
</evidence>
<dbReference type="Proteomes" id="UP000078390">
    <property type="component" value="Unassembled WGS sequence"/>
</dbReference>
<protein>
    <recommendedName>
        <fullName evidence="5">Alkyl hydroperoxide reductase C</fullName>
        <ecNumber evidence="4">1.11.1.26</ecNumber>
    </recommendedName>
    <alternativeName>
        <fullName evidence="12">Peroxiredoxin</fullName>
    </alternativeName>
</protein>
<dbReference type="InterPro" id="IPR024706">
    <property type="entry name" value="Peroxiredoxin_AhpC-typ"/>
</dbReference>
<dbReference type="Gene3D" id="3.40.30.10">
    <property type="entry name" value="Glutaredoxin"/>
    <property type="match status" value="1"/>
</dbReference>
<dbReference type="SUPFAM" id="SSF52833">
    <property type="entry name" value="Thioredoxin-like"/>
    <property type="match status" value="1"/>
</dbReference>
<name>A0A179D6D9_9BACT</name>
<dbReference type="PIRSF" id="PIRSF000239">
    <property type="entry name" value="AHPC"/>
    <property type="match status" value="1"/>
</dbReference>
<dbReference type="STRING" id="999894.TDIS_0193"/>
<dbReference type="EMBL" id="LWLG01000001">
    <property type="protein sequence ID" value="OAQ21675.1"/>
    <property type="molecule type" value="Genomic_DNA"/>
</dbReference>
<dbReference type="InterPro" id="IPR019479">
    <property type="entry name" value="Peroxiredoxin_C"/>
</dbReference>
<comment type="subunit">
    <text evidence="3">Homodimer; disulfide-linked, upon oxidation. 5 homodimers assemble to form a ring-like decamer.</text>
</comment>
<evidence type="ECO:0000313" key="16">
    <source>
        <dbReference type="EMBL" id="OAQ21675.1"/>
    </source>
</evidence>
<evidence type="ECO:0000256" key="9">
    <source>
        <dbReference type="ARBA" id="ARBA00023002"/>
    </source>
</evidence>
<comment type="catalytic activity">
    <reaction evidence="13">
        <text>a hydroperoxide + NADH + H(+) = an alcohol + NAD(+) + H2O</text>
        <dbReference type="Rhea" id="RHEA:62628"/>
        <dbReference type="ChEBI" id="CHEBI:15377"/>
        <dbReference type="ChEBI" id="CHEBI:15378"/>
        <dbReference type="ChEBI" id="CHEBI:30879"/>
        <dbReference type="ChEBI" id="CHEBI:35924"/>
        <dbReference type="ChEBI" id="CHEBI:57540"/>
        <dbReference type="ChEBI" id="CHEBI:57945"/>
        <dbReference type="EC" id="1.11.1.26"/>
    </reaction>
</comment>
<organism evidence="16 17">
    <name type="scientific">Thermosulfurimonas dismutans</name>
    <dbReference type="NCBI Taxonomy" id="999894"/>
    <lineage>
        <taxon>Bacteria</taxon>
        <taxon>Pseudomonadati</taxon>
        <taxon>Thermodesulfobacteriota</taxon>
        <taxon>Thermodesulfobacteria</taxon>
        <taxon>Thermodesulfobacteriales</taxon>
        <taxon>Thermodesulfobacteriaceae</taxon>
        <taxon>Thermosulfurimonas</taxon>
    </lineage>
</organism>
<keyword evidence="6" id="KW-0963">Cytoplasm</keyword>
<dbReference type="InterPro" id="IPR013766">
    <property type="entry name" value="Thioredoxin_domain"/>
</dbReference>
<dbReference type="GO" id="GO:0033554">
    <property type="term" value="P:cellular response to stress"/>
    <property type="evidence" value="ECO:0007669"/>
    <property type="project" value="TreeGrafter"/>
</dbReference>
<gene>
    <name evidence="16" type="ORF">TDIS_0193</name>
</gene>
<comment type="similarity">
    <text evidence="2">Belongs to the peroxiredoxin family. AhpC/Prx1 subfamily.</text>
</comment>
<evidence type="ECO:0000313" key="17">
    <source>
        <dbReference type="Proteomes" id="UP000078390"/>
    </source>
</evidence>
<reference evidence="16 17" key="1">
    <citation type="submission" date="2016-04" db="EMBL/GenBank/DDBJ databases">
        <title>Genome analysis of Thermosulfurimonas dismutans, the first thermophilic sulfur-disproportionating bacterium of the phylum Thermodesulfobacteria.</title>
        <authorList>
            <person name="Mardanov A.V."/>
            <person name="Beletsky A.V."/>
            <person name="Kadnikov V.V."/>
            <person name="Slobodkin A.I."/>
            <person name="Ravin N.V."/>
        </authorList>
    </citation>
    <scope>NUCLEOTIDE SEQUENCE [LARGE SCALE GENOMIC DNA]</scope>
    <source>
        <strain evidence="16 17">S95</strain>
    </source>
</reference>
<keyword evidence="11" id="KW-0676">Redox-active center</keyword>
<dbReference type="GO" id="GO:0006979">
    <property type="term" value="P:response to oxidative stress"/>
    <property type="evidence" value="ECO:0007669"/>
    <property type="project" value="TreeGrafter"/>
</dbReference>
<dbReference type="InterPro" id="IPR000866">
    <property type="entry name" value="AhpC/TSA"/>
</dbReference>
<dbReference type="OrthoDB" id="9812811at2"/>